<comment type="subcellular location">
    <subcellularLocation>
        <location evidence="1">Cell membrane</location>
        <topology evidence="1">Multi-pass membrane protein</topology>
    </subcellularLocation>
</comment>
<dbReference type="PANTHER" id="PTHR36115:SF4">
    <property type="entry name" value="MEMBRANE PROTEIN"/>
    <property type="match status" value="1"/>
</dbReference>
<evidence type="ECO:0000259" key="7">
    <source>
        <dbReference type="Pfam" id="PF06271"/>
    </source>
</evidence>
<sequence>MRSAIRLHFDPSPPTFLSRPIRLLRQTALPDRSVVILNPRDEPPEECDSVNDINPYAATTETIEDPYGYQGGSELATRGQRLLGAIIDGLIQMVIVVPLGIALGMVIAMTLGDGMVTQLVANVAGGILGFLVFLALNGYLLATQGKTIGKLAIKTRIVDRDTGQLVPFWPLIGKRYLWLWLIAPIPFFNFIVPLINVLLIFRENRACLHDDIAHTKVIADA</sequence>
<dbReference type="Proteomes" id="UP000324479">
    <property type="component" value="Unassembled WGS sequence"/>
</dbReference>
<keyword evidence="4 6" id="KW-1133">Transmembrane helix</keyword>
<feature type="transmembrane region" description="Helical" evidence="6">
    <location>
        <begin position="82"/>
        <end position="107"/>
    </location>
</feature>
<dbReference type="GO" id="GO:0005886">
    <property type="term" value="C:plasma membrane"/>
    <property type="evidence" value="ECO:0007669"/>
    <property type="project" value="UniProtKB-SubCell"/>
</dbReference>
<name>A0A5M6DIM1_9BACT</name>
<evidence type="ECO:0000256" key="6">
    <source>
        <dbReference type="SAM" id="Phobius"/>
    </source>
</evidence>
<feature type="domain" description="RDD" evidence="7">
    <location>
        <begin position="76"/>
        <end position="213"/>
    </location>
</feature>
<dbReference type="Pfam" id="PF06271">
    <property type="entry name" value="RDD"/>
    <property type="match status" value="1"/>
</dbReference>
<dbReference type="EMBL" id="VWOX01000002">
    <property type="protein sequence ID" value="KAA5546029.1"/>
    <property type="molecule type" value="Genomic_DNA"/>
</dbReference>
<dbReference type="PANTHER" id="PTHR36115">
    <property type="entry name" value="PROLINE-RICH ANTIGEN HOMOLOG-RELATED"/>
    <property type="match status" value="1"/>
</dbReference>
<evidence type="ECO:0000313" key="8">
    <source>
        <dbReference type="EMBL" id="KAA5546029.1"/>
    </source>
</evidence>
<proteinExistence type="predicted"/>
<evidence type="ECO:0000256" key="2">
    <source>
        <dbReference type="ARBA" id="ARBA00022475"/>
    </source>
</evidence>
<organism evidence="8 9">
    <name type="scientific">Roseiconus nitratireducens</name>
    <dbReference type="NCBI Taxonomy" id="2605748"/>
    <lineage>
        <taxon>Bacteria</taxon>
        <taxon>Pseudomonadati</taxon>
        <taxon>Planctomycetota</taxon>
        <taxon>Planctomycetia</taxon>
        <taxon>Pirellulales</taxon>
        <taxon>Pirellulaceae</taxon>
        <taxon>Roseiconus</taxon>
    </lineage>
</organism>
<feature type="transmembrane region" description="Helical" evidence="6">
    <location>
        <begin position="177"/>
        <end position="201"/>
    </location>
</feature>
<keyword evidence="5 6" id="KW-0472">Membrane</keyword>
<gene>
    <name evidence="8" type="ORF">FYK55_03740</name>
</gene>
<dbReference type="InterPro" id="IPR010432">
    <property type="entry name" value="RDD"/>
</dbReference>
<dbReference type="AlphaFoldDB" id="A0A5M6DIM1"/>
<dbReference type="InterPro" id="IPR051791">
    <property type="entry name" value="Pra-immunoreactive"/>
</dbReference>
<evidence type="ECO:0000313" key="9">
    <source>
        <dbReference type="Proteomes" id="UP000324479"/>
    </source>
</evidence>
<evidence type="ECO:0000256" key="1">
    <source>
        <dbReference type="ARBA" id="ARBA00004651"/>
    </source>
</evidence>
<keyword evidence="9" id="KW-1185">Reference proteome</keyword>
<accession>A0A5M6DIM1</accession>
<protein>
    <submittedName>
        <fullName evidence="8">RDD family protein</fullName>
    </submittedName>
</protein>
<keyword evidence="2" id="KW-1003">Cell membrane</keyword>
<evidence type="ECO:0000256" key="5">
    <source>
        <dbReference type="ARBA" id="ARBA00023136"/>
    </source>
</evidence>
<feature type="transmembrane region" description="Helical" evidence="6">
    <location>
        <begin position="119"/>
        <end position="142"/>
    </location>
</feature>
<keyword evidence="3 6" id="KW-0812">Transmembrane</keyword>
<evidence type="ECO:0000256" key="4">
    <source>
        <dbReference type="ARBA" id="ARBA00022989"/>
    </source>
</evidence>
<evidence type="ECO:0000256" key="3">
    <source>
        <dbReference type="ARBA" id="ARBA00022692"/>
    </source>
</evidence>
<reference evidence="8 9" key="1">
    <citation type="submission" date="2019-08" db="EMBL/GenBank/DDBJ databases">
        <authorList>
            <person name="Dhanesh K."/>
            <person name="Kumar G."/>
            <person name="Sasikala C."/>
            <person name="Venkata Ramana C."/>
        </authorList>
    </citation>
    <scope>NUCLEOTIDE SEQUENCE [LARGE SCALE GENOMIC DNA]</scope>
    <source>
        <strain evidence="8 9">JC645</strain>
    </source>
</reference>
<comment type="caution">
    <text evidence="8">The sequence shown here is derived from an EMBL/GenBank/DDBJ whole genome shotgun (WGS) entry which is preliminary data.</text>
</comment>